<dbReference type="InterPro" id="IPR051935">
    <property type="entry name" value="HSDL2"/>
</dbReference>
<dbReference type="EMBL" id="JAFCIX010000575">
    <property type="protein sequence ID" value="KAH6586186.1"/>
    <property type="molecule type" value="Genomic_DNA"/>
</dbReference>
<accession>A0ABQ8ETK4</accession>
<evidence type="ECO:0000313" key="1">
    <source>
        <dbReference type="EMBL" id="KAH6586186.1"/>
    </source>
</evidence>
<dbReference type="Gene3D" id="3.40.50.720">
    <property type="entry name" value="NAD(P)-binding Rossmann-like Domain"/>
    <property type="match status" value="1"/>
</dbReference>
<reference evidence="1 2" key="1">
    <citation type="submission" date="2021-02" db="EMBL/GenBank/DDBJ databases">
        <title>Variation within the Batrachochytrium salamandrivorans European outbreak.</title>
        <authorList>
            <person name="Kelly M."/>
            <person name="Pasmans F."/>
            <person name="Shea T.P."/>
            <person name="Munoz J.F."/>
            <person name="Carranza S."/>
            <person name="Cuomo C.A."/>
            <person name="Martel A."/>
        </authorList>
    </citation>
    <scope>NUCLEOTIDE SEQUENCE [LARGE SCALE GENOMIC DNA]</scope>
    <source>
        <strain evidence="1 2">AMFP18/2</strain>
    </source>
</reference>
<dbReference type="InterPro" id="IPR036291">
    <property type="entry name" value="NAD(P)-bd_dom_sf"/>
</dbReference>
<dbReference type="PRINTS" id="PR00081">
    <property type="entry name" value="GDHRDH"/>
</dbReference>
<proteinExistence type="predicted"/>
<dbReference type="PANTHER" id="PTHR42808">
    <property type="entry name" value="HYDROXYSTEROID DEHYDROGENASE-LIKE PROTEIN 2"/>
    <property type="match status" value="1"/>
</dbReference>
<dbReference type="SUPFAM" id="SSF51735">
    <property type="entry name" value="NAD(P)-binding Rossmann-fold domains"/>
    <property type="match status" value="1"/>
</dbReference>
<keyword evidence="2" id="KW-1185">Reference proteome</keyword>
<dbReference type="Proteomes" id="UP001648503">
    <property type="component" value="Unassembled WGS sequence"/>
</dbReference>
<name>A0ABQ8ETK4_9FUNG</name>
<dbReference type="PANTHER" id="PTHR42808:SF3">
    <property type="entry name" value="HYDROXYSTEROID DEHYDROGENASE-LIKE PROTEIN 2"/>
    <property type="match status" value="1"/>
</dbReference>
<dbReference type="NCBIfam" id="NF006133">
    <property type="entry name" value="PRK08278.1"/>
    <property type="match status" value="1"/>
</dbReference>
<dbReference type="Pfam" id="PF00106">
    <property type="entry name" value="adh_short"/>
    <property type="match status" value="1"/>
</dbReference>
<dbReference type="InterPro" id="IPR002347">
    <property type="entry name" value="SDR_fam"/>
</dbReference>
<sequence>MLLKGKTIFITGASRGIGLAIGLRAARDGANIAIAAKTADPNPKLPGTIYTAASEIEKAGGKALPIVCDVRFEDQIEAAMAKTVETIDIVINNASAISLTNTTDTSIKKFDLMNQVNGRGTWVTSKLALPYLRESSKNGRNPHILVLAPPPDLRPMWFESNVAYTMAKYAMSLCVIGLSGELRDDGIAVNALWPLTAIETSAMTNIIDVESMSKNRTTDIMADAAYVILNQPSRKFTGNFAIDEVVLRYQGVTDFSKYRVDPNCLDEDLTSDFFIPPQPYNMPPLPIQILKSKL</sequence>
<organism evidence="1 2">
    <name type="scientific">Batrachochytrium salamandrivorans</name>
    <dbReference type="NCBI Taxonomy" id="1357716"/>
    <lineage>
        <taxon>Eukaryota</taxon>
        <taxon>Fungi</taxon>
        <taxon>Fungi incertae sedis</taxon>
        <taxon>Chytridiomycota</taxon>
        <taxon>Chytridiomycota incertae sedis</taxon>
        <taxon>Chytridiomycetes</taxon>
        <taxon>Rhizophydiales</taxon>
        <taxon>Rhizophydiales incertae sedis</taxon>
        <taxon>Batrachochytrium</taxon>
    </lineage>
</organism>
<protein>
    <recommendedName>
        <fullName evidence="3">Short chain dehydrogenase</fullName>
    </recommendedName>
</protein>
<evidence type="ECO:0000313" key="2">
    <source>
        <dbReference type="Proteomes" id="UP001648503"/>
    </source>
</evidence>
<evidence type="ECO:0008006" key="3">
    <source>
        <dbReference type="Google" id="ProtNLM"/>
    </source>
</evidence>
<gene>
    <name evidence="1" type="ORF">BASA50_000651</name>
</gene>
<comment type="caution">
    <text evidence="1">The sequence shown here is derived from an EMBL/GenBank/DDBJ whole genome shotgun (WGS) entry which is preliminary data.</text>
</comment>